<dbReference type="EMBL" id="JANLCM010000001">
    <property type="protein sequence ID" value="MCS5716814.1"/>
    <property type="molecule type" value="Genomic_DNA"/>
</dbReference>
<name>A0ABT2GKR3_9MICO</name>
<protein>
    <submittedName>
        <fullName evidence="3">Uncharacterized protein</fullName>
    </submittedName>
</protein>
<dbReference type="PROSITE" id="PS51257">
    <property type="entry name" value="PROKAR_LIPOPROTEIN"/>
    <property type="match status" value="1"/>
</dbReference>
<reference evidence="3" key="1">
    <citation type="submission" date="2022-08" db="EMBL/GenBank/DDBJ databases">
        <authorList>
            <person name="Deng Y."/>
            <person name="Han X.-F."/>
            <person name="Zhang Y.-Q."/>
        </authorList>
    </citation>
    <scope>NUCLEOTIDE SEQUENCE</scope>
    <source>
        <strain evidence="3">CPCC 205763</strain>
    </source>
</reference>
<dbReference type="Proteomes" id="UP001165584">
    <property type="component" value="Unassembled WGS sequence"/>
</dbReference>
<feature type="compositionally biased region" description="Low complexity" evidence="1">
    <location>
        <begin position="36"/>
        <end position="48"/>
    </location>
</feature>
<evidence type="ECO:0000313" key="4">
    <source>
        <dbReference type="Proteomes" id="UP001165584"/>
    </source>
</evidence>
<gene>
    <name evidence="3" type="ORF">N1027_01545</name>
</gene>
<comment type="caution">
    <text evidence="3">The sequence shown here is derived from an EMBL/GenBank/DDBJ whole genome shotgun (WGS) entry which is preliminary data.</text>
</comment>
<organism evidence="3 4">
    <name type="scientific">Herbiconiux aconitum</name>
    <dbReference type="NCBI Taxonomy" id="2970913"/>
    <lineage>
        <taxon>Bacteria</taxon>
        <taxon>Bacillati</taxon>
        <taxon>Actinomycetota</taxon>
        <taxon>Actinomycetes</taxon>
        <taxon>Micrococcales</taxon>
        <taxon>Microbacteriaceae</taxon>
        <taxon>Herbiconiux</taxon>
    </lineage>
</organism>
<keyword evidence="4" id="KW-1185">Reference proteome</keyword>
<evidence type="ECO:0000256" key="1">
    <source>
        <dbReference type="SAM" id="MobiDB-lite"/>
    </source>
</evidence>
<proteinExistence type="predicted"/>
<evidence type="ECO:0000313" key="3">
    <source>
        <dbReference type="EMBL" id="MCS5716814.1"/>
    </source>
</evidence>
<evidence type="ECO:0000256" key="2">
    <source>
        <dbReference type="SAM" id="SignalP"/>
    </source>
</evidence>
<sequence length="220" mass="22033">MRVRSAAAALFGSALVALLVTGCVAPAPAPTPSPAPTTATPSPSSASPTSPPTPTPSATPGIQPSPAFSADDPGTWLIDFDGIGPLQLGTSLTDIETALPGAPDVCRPGVDGFFGGTVVAVANDATAPLQLAISQSIGPSADPAGAYPATSEGIAVGSTVDDLLATYPDIESYPGWGADAQPVYRIAGGSSWIHFEPYGGDVIREILVSTSDRVPKEYCG</sequence>
<accession>A0ABT2GKR3</accession>
<feature type="region of interest" description="Disordered" evidence="1">
    <location>
        <begin position="29"/>
        <end position="74"/>
    </location>
</feature>
<feature type="signal peptide" evidence="2">
    <location>
        <begin position="1"/>
        <end position="29"/>
    </location>
</feature>
<dbReference type="RefSeq" id="WP_259504380.1">
    <property type="nucleotide sequence ID" value="NZ_JANLCM010000001.1"/>
</dbReference>
<keyword evidence="2" id="KW-0732">Signal</keyword>
<feature type="chain" id="PRO_5046821093" evidence="2">
    <location>
        <begin position="30"/>
        <end position="220"/>
    </location>
</feature>